<dbReference type="NCBIfam" id="TIGR00756">
    <property type="entry name" value="PPR"/>
    <property type="match status" value="8"/>
</dbReference>
<dbReference type="Gene3D" id="1.25.40.10">
    <property type="entry name" value="Tetratricopeptide repeat domain"/>
    <property type="match status" value="5"/>
</dbReference>
<dbReference type="PROSITE" id="PS51375">
    <property type="entry name" value="PPR"/>
    <property type="match status" value="9"/>
</dbReference>
<evidence type="ECO:0000313" key="3">
    <source>
        <dbReference type="EMBL" id="KAK4736034.1"/>
    </source>
</evidence>
<reference evidence="3 4" key="1">
    <citation type="submission" date="2023-10" db="EMBL/GenBank/DDBJ databases">
        <title>Genome-Wide Identification Analysis in wild type Solanum Pinnatisectum Reveals Some Genes Defensing Phytophthora Infestans.</title>
        <authorList>
            <person name="Sun C."/>
        </authorList>
    </citation>
    <scope>NUCLEOTIDE SEQUENCE [LARGE SCALE GENOMIC DNA]</scope>
    <source>
        <strain evidence="3">LQN</strain>
        <tissue evidence="3">Leaf</tissue>
    </source>
</reference>
<feature type="repeat" description="PPR" evidence="2">
    <location>
        <begin position="487"/>
        <end position="521"/>
    </location>
</feature>
<evidence type="ECO:0000313" key="4">
    <source>
        <dbReference type="Proteomes" id="UP001311915"/>
    </source>
</evidence>
<keyword evidence="1" id="KW-0677">Repeat</keyword>
<feature type="repeat" description="PPR" evidence="2">
    <location>
        <begin position="557"/>
        <end position="591"/>
    </location>
</feature>
<evidence type="ECO:0000256" key="1">
    <source>
        <dbReference type="ARBA" id="ARBA00022737"/>
    </source>
</evidence>
<dbReference type="EMBL" id="JAWPEI010000002">
    <property type="protein sequence ID" value="KAK4736034.1"/>
    <property type="molecule type" value="Genomic_DNA"/>
</dbReference>
<dbReference type="PANTHER" id="PTHR47942">
    <property type="entry name" value="TETRATRICOPEPTIDE REPEAT (TPR)-LIKE SUPERFAMILY PROTEIN-RELATED"/>
    <property type="match status" value="1"/>
</dbReference>
<feature type="repeat" description="PPR" evidence="2">
    <location>
        <begin position="300"/>
        <end position="334"/>
    </location>
</feature>
<feature type="repeat" description="PPR" evidence="2">
    <location>
        <begin position="522"/>
        <end position="556"/>
    </location>
</feature>
<evidence type="ECO:0008006" key="5">
    <source>
        <dbReference type="Google" id="ProtNLM"/>
    </source>
</evidence>
<organism evidence="3 4">
    <name type="scientific">Solanum pinnatisectum</name>
    <name type="common">tansyleaf nightshade</name>
    <dbReference type="NCBI Taxonomy" id="50273"/>
    <lineage>
        <taxon>Eukaryota</taxon>
        <taxon>Viridiplantae</taxon>
        <taxon>Streptophyta</taxon>
        <taxon>Embryophyta</taxon>
        <taxon>Tracheophyta</taxon>
        <taxon>Spermatophyta</taxon>
        <taxon>Magnoliopsida</taxon>
        <taxon>eudicotyledons</taxon>
        <taxon>Gunneridae</taxon>
        <taxon>Pentapetalae</taxon>
        <taxon>asterids</taxon>
        <taxon>lamiids</taxon>
        <taxon>Solanales</taxon>
        <taxon>Solanaceae</taxon>
        <taxon>Solanoideae</taxon>
        <taxon>Solaneae</taxon>
        <taxon>Solanum</taxon>
    </lineage>
</organism>
<feature type="repeat" description="PPR" evidence="2">
    <location>
        <begin position="382"/>
        <end position="416"/>
    </location>
</feature>
<protein>
    <recommendedName>
        <fullName evidence="5">Pentatricopeptide repeat-containing protein</fullName>
    </recommendedName>
</protein>
<feature type="repeat" description="PPR" evidence="2">
    <location>
        <begin position="452"/>
        <end position="486"/>
    </location>
</feature>
<dbReference type="PANTHER" id="PTHR47942:SF16">
    <property type="entry name" value="PENTATRICOPEPTIDE REPEAT DOMAIN CONTAINING PROTEIN-RELATED"/>
    <property type="match status" value="1"/>
</dbReference>
<name>A0AAV9MG09_9SOLN</name>
<comment type="caution">
    <text evidence="3">The sequence shown here is derived from an EMBL/GenBank/DDBJ whole genome shotgun (WGS) entry which is preliminary data.</text>
</comment>
<proteinExistence type="predicted"/>
<dbReference type="Pfam" id="PF13041">
    <property type="entry name" value="PPR_2"/>
    <property type="match status" value="7"/>
</dbReference>
<dbReference type="InterPro" id="IPR002885">
    <property type="entry name" value="PPR_rpt"/>
</dbReference>
<accession>A0AAV9MG09</accession>
<dbReference type="InterPro" id="IPR011990">
    <property type="entry name" value="TPR-like_helical_dom_sf"/>
</dbReference>
<gene>
    <name evidence="3" type="ORF">R3W88_010295</name>
</gene>
<feature type="repeat" description="PPR" evidence="2">
    <location>
        <begin position="601"/>
        <end position="635"/>
    </location>
</feature>
<feature type="repeat" description="PPR" evidence="2">
    <location>
        <begin position="636"/>
        <end position="670"/>
    </location>
</feature>
<sequence>MGLGLLPRKSFSLLFKDLHELGFFKEQRSLCRKYYYGASSSLPLLYVSDKAVIPTRNSLNWKGRKVYSVVVTVCKSLSWEVAKEIPFEKSLKNYGLYHSINGYRMMIHTFAFAGMDLEVYTLLKQMIFYLQNAGVDLLKVMHLVLCSSNNTTPSTLVADELIKIFIANKLFDHAIDVVNQVKKIRLEPSIYSCNYLLNCLAVANQGENLARLFETMNNFGPSPDVMTYTIMMNFYCENYPGTQKVAIKEAYKILKEMRKKEISLSAATYSVWLLGLCRIECPDVALKFIRRLRYENQSLNSYCYNAVIHGFFAEGEVSKAISVFEEMSNSGITPDIYSYSILVSGFSKFGIIDEGLCSIQAGAAKIAKDCFHYLKNSGYKVGQTAYNILITEFCAQGDLSSADELLEEMISSDLAPDASTCLKLIRASCDMGSVDKSLKYRIMMVQKGYLSDTITCNFIVKQYCTDGRVMEALHLIDEMVDRGIIPNLFTYHVVVQQLCKDINTKKALELITVMLKRDMFPNVTVLNILLDGFVKESHFNKASMLYMGMLKLEMTPNIITYTILIDMLCKRGKVKKAVRQIKVIQAHKLFMKIIREGMSPDNIYYTSMISGFCEIKDMSMACALLLDMQKREVWPTVVTYTCLIDAFCKLDQMDEARRLFRMMVRQNISPDVYIYNCFIHKYSKLHRMDEAQRLFDGIRETNISPDLVTYRIMIKGYKMVRNYDLAYDMTDEMHRVFNIPHTLSKKKKKDPDDALL</sequence>
<evidence type="ECO:0000256" key="2">
    <source>
        <dbReference type="PROSITE-ProRule" id="PRU00708"/>
    </source>
</evidence>
<dbReference type="InterPro" id="IPR051222">
    <property type="entry name" value="PPR/CCM1_RNA-binding"/>
</dbReference>
<dbReference type="Proteomes" id="UP001311915">
    <property type="component" value="Unassembled WGS sequence"/>
</dbReference>
<keyword evidence="4" id="KW-1185">Reference proteome</keyword>
<feature type="repeat" description="PPR" evidence="2">
    <location>
        <begin position="671"/>
        <end position="705"/>
    </location>
</feature>
<dbReference type="AlphaFoldDB" id="A0AAV9MG09"/>